<dbReference type="InterPro" id="IPR003593">
    <property type="entry name" value="AAA+_ATPase"/>
</dbReference>
<evidence type="ECO:0000256" key="3">
    <source>
        <dbReference type="ARBA" id="ARBA00022840"/>
    </source>
</evidence>
<dbReference type="GO" id="GO:0005524">
    <property type="term" value="F:ATP binding"/>
    <property type="evidence" value="ECO:0007669"/>
    <property type="project" value="UniProtKB-KW"/>
</dbReference>
<dbReference type="AlphaFoldDB" id="A0A4P6JZK8"/>
<protein>
    <submittedName>
        <fullName evidence="5">ABC transporter ATP-binding protein</fullName>
    </submittedName>
</protein>
<gene>
    <name evidence="5" type="ORF">EPA93_36505</name>
</gene>
<evidence type="ECO:0000259" key="4">
    <source>
        <dbReference type="PROSITE" id="PS50893"/>
    </source>
</evidence>
<dbReference type="InterPro" id="IPR027417">
    <property type="entry name" value="P-loop_NTPase"/>
</dbReference>
<dbReference type="Proteomes" id="UP000290365">
    <property type="component" value="Chromosome"/>
</dbReference>
<dbReference type="Gene3D" id="3.40.50.300">
    <property type="entry name" value="P-loop containing nucleotide triphosphate hydrolases"/>
    <property type="match status" value="1"/>
</dbReference>
<dbReference type="InterPro" id="IPR017871">
    <property type="entry name" value="ABC_transporter-like_CS"/>
</dbReference>
<keyword evidence="2" id="KW-0547">Nucleotide-binding</keyword>
<dbReference type="PANTHER" id="PTHR42939:SF1">
    <property type="entry name" value="ABC TRANSPORTER ATP-BINDING PROTEIN ALBC-RELATED"/>
    <property type="match status" value="1"/>
</dbReference>
<name>A0A4P6JZK8_KTERU</name>
<keyword evidence="1" id="KW-0813">Transport</keyword>
<keyword evidence="3 5" id="KW-0067">ATP-binding</keyword>
<dbReference type="PROSITE" id="PS50893">
    <property type="entry name" value="ABC_TRANSPORTER_2"/>
    <property type="match status" value="1"/>
</dbReference>
<dbReference type="EMBL" id="CP035758">
    <property type="protein sequence ID" value="QBD81184.1"/>
    <property type="molecule type" value="Genomic_DNA"/>
</dbReference>
<dbReference type="InterPro" id="IPR051782">
    <property type="entry name" value="ABC_Transporter_VariousFunc"/>
</dbReference>
<sequence>MTYAIETDNLGKRYGKHWALQNCTLHIPLGSVTGLVGLNGAGKTTLMQMLAGLLEPTVGTLRVLDTVPSLEATGWLRRIGFVAQDHALYKHFSVREMLLLGRKLNPGWDNTLAQEALERLHIPTARRVGKLSGGQQTLLALVLALAKRPELLLLDEPFGNMDPLAQQEFMKMLMEAVVNHHVTVLLSSHRTQDLEQICDYLVILASANVQVAGEVESLLNTHKRLIGPEADFASLAKTHKVIQASHAGRQSQAVVKLNGSVNNPDWEFEDISLADLILVYLSLQVAEQAIPELQEVHK</sequence>
<keyword evidence="6" id="KW-1185">Reference proteome</keyword>
<dbReference type="RefSeq" id="WP_129892245.1">
    <property type="nucleotide sequence ID" value="NZ_CP035758.1"/>
</dbReference>
<dbReference type="InterPro" id="IPR003439">
    <property type="entry name" value="ABC_transporter-like_ATP-bd"/>
</dbReference>
<evidence type="ECO:0000256" key="1">
    <source>
        <dbReference type="ARBA" id="ARBA00022448"/>
    </source>
</evidence>
<dbReference type="Pfam" id="PF00005">
    <property type="entry name" value="ABC_tran"/>
    <property type="match status" value="1"/>
</dbReference>
<accession>A0A4P6JZK8</accession>
<reference evidence="5 6" key="1">
    <citation type="submission" date="2019-01" db="EMBL/GenBank/DDBJ databases">
        <title>Ktedonosporobacter rubrisoli SCAWS-G2.</title>
        <authorList>
            <person name="Huang Y."/>
            <person name="Yan B."/>
        </authorList>
    </citation>
    <scope>NUCLEOTIDE SEQUENCE [LARGE SCALE GENOMIC DNA]</scope>
    <source>
        <strain evidence="5 6">SCAWS-G2</strain>
    </source>
</reference>
<dbReference type="PROSITE" id="PS00211">
    <property type="entry name" value="ABC_TRANSPORTER_1"/>
    <property type="match status" value="1"/>
</dbReference>
<feature type="domain" description="ABC transporter" evidence="4">
    <location>
        <begin position="5"/>
        <end position="231"/>
    </location>
</feature>
<organism evidence="5 6">
    <name type="scientific">Ktedonosporobacter rubrisoli</name>
    <dbReference type="NCBI Taxonomy" id="2509675"/>
    <lineage>
        <taxon>Bacteria</taxon>
        <taxon>Bacillati</taxon>
        <taxon>Chloroflexota</taxon>
        <taxon>Ktedonobacteria</taxon>
        <taxon>Ktedonobacterales</taxon>
        <taxon>Ktedonosporobacteraceae</taxon>
        <taxon>Ktedonosporobacter</taxon>
    </lineage>
</organism>
<dbReference type="CDD" id="cd03230">
    <property type="entry name" value="ABC_DR_subfamily_A"/>
    <property type="match status" value="1"/>
</dbReference>
<dbReference type="SMART" id="SM00382">
    <property type="entry name" value="AAA"/>
    <property type="match status" value="1"/>
</dbReference>
<dbReference type="OrthoDB" id="9804819at2"/>
<dbReference type="GO" id="GO:0016887">
    <property type="term" value="F:ATP hydrolysis activity"/>
    <property type="evidence" value="ECO:0007669"/>
    <property type="project" value="InterPro"/>
</dbReference>
<dbReference type="PANTHER" id="PTHR42939">
    <property type="entry name" value="ABC TRANSPORTER ATP-BINDING PROTEIN ALBC-RELATED"/>
    <property type="match status" value="1"/>
</dbReference>
<dbReference type="KEGG" id="kbs:EPA93_36505"/>
<evidence type="ECO:0000313" key="6">
    <source>
        <dbReference type="Proteomes" id="UP000290365"/>
    </source>
</evidence>
<proteinExistence type="predicted"/>
<evidence type="ECO:0000256" key="2">
    <source>
        <dbReference type="ARBA" id="ARBA00022741"/>
    </source>
</evidence>
<dbReference type="SUPFAM" id="SSF52540">
    <property type="entry name" value="P-loop containing nucleoside triphosphate hydrolases"/>
    <property type="match status" value="1"/>
</dbReference>
<evidence type="ECO:0000313" key="5">
    <source>
        <dbReference type="EMBL" id="QBD81184.1"/>
    </source>
</evidence>